<keyword evidence="5" id="KW-1185">Reference proteome</keyword>
<comment type="caution">
    <text evidence="4">The sequence shown here is derived from an EMBL/GenBank/DDBJ whole genome shotgun (WGS) entry which is preliminary data.</text>
</comment>
<gene>
    <name evidence="4" type="ORF">E7Z59_04090</name>
</gene>
<dbReference type="PROSITE" id="PS51841">
    <property type="entry name" value="LTD"/>
    <property type="match status" value="1"/>
</dbReference>
<dbReference type="Pfam" id="PF00932">
    <property type="entry name" value="LTD"/>
    <property type="match status" value="1"/>
</dbReference>
<dbReference type="Pfam" id="PF18942">
    <property type="entry name" value="DUF5689"/>
    <property type="match status" value="1"/>
</dbReference>
<dbReference type="InterPro" id="IPR043744">
    <property type="entry name" value="DUF5689"/>
</dbReference>
<protein>
    <submittedName>
        <fullName evidence="4">Lamin tail domain-containing protein</fullName>
    </submittedName>
</protein>
<organism evidence="4 5">
    <name type="scientific">Robertkochia marina</name>
    <dbReference type="NCBI Taxonomy" id="1227945"/>
    <lineage>
        <taxon>Bacteria</taxon>
        <taxon>Pseudomonadati</taxon>
        <taxon>Bacteroidota</taxon>
        <taxon>Flavobacteriia</taxon>
        <taxon>Flavobacteriales</taxon>
        <taxon>Flavobacteriaceae</taxon>
        <taxon>Robertkochia</taxon>
    </lineage>
</organism>
<evidence type="ECO:0000313" key="5">
    <source>
        <dbReference type="Proteomes" id="UP000305939"/>
    </source>
</evidence>
<dbReference type="OrthoDB" id="1492759at2"/>
<keyword evidence="2" id="KW-0732">Signal</keyword>
<evidence type="ECO:0000259" key="3">
    <source>
        <dbReference type="PROSITE" id="PS51841"/>
    </source>
</evidence>
<feature type="domain" description="LTD" evidence="3">
    <location>
        <begin position="278"/>
        <end position="409"/>
    </location>
</feature>
<name>A0A4S3M5L9_9FLAO</name>
<dbReference type="EMBL" id="SSMC01000001">
    <property type="protein sequence ID" value="THD69517.1"/>
    <property type="molecule type" value="Genomic_DNA"/>
</dbReference>
<dbReference type="AlphaFoldDB" id="A0A4S3M5L9"/>
<dbReference type="SUPFAM" id="SSF74853">
    <property type="entry name" value="Lamin A/C globular tail domain"/>
    <property type="match status" value="1"/>
</dbReference>
<feature type="region of interest" description="Disordered" evidence="1">
    <location>
        <begin position="453"/>
        <end position="473"/>
    </location>
</feature>
<dbReference type="InterPro" id="IPR036415">
    <property type="entry name" value="Lamin_tail_dom_sf"/>
</dbReference>
<feature type="signal peptide" evidence="2">
    <location>
        <begin position="1"/>
        <end position="23"/>
    </location>
</feature>
<evidence type="ECO:0000256" key="2">
    <source>
        <dbReference type="SAM" id="SignalP"/>
    </source>
</evidence>
<feature type="chain" id="PRO_5020826864" evidence="2">
    <location>
        <begin position="24"/>
        <end position="473"/>
    </location>
</feature>
<proteinExistence type="predicted"/>
<dbReference type="Proteomes" id="UP000305939">
    <property type="component" value="Unassembled WGS sequence"/>
</dbReference>
<evidence type="ECO:0000313" key="4">
    <source>
        <dbReference type="EMBL" id="THD69517.1"/>
    </source>
</evidence>
<sequence length="473" mass="52146">MSMKFRSMMISLYALLLIQTACVTGKEFEDLATCEETEGLRIWKVEEFTSTIGDEVTVVQEDIGIKLYVTSSDRLGNIYGAIYLQDDPVSPSMGFELRTELSDAYLLYPRGASVYLRLKGLFVRKSKGGVQVGTKWSSFGNLSIGRLPVQITKKHLIASCAPLVNITPKDLELNSLNSQWQYMYVRFQGLQLSSNELCDQFAERRETTVRKLIACDGNTLDLVNSGYSDFYDQTMPSGMGATSGILTYKGQAARLVLNTMDDMIMDGQRCEGFVYDCNELTIDADNKNDQLIISEIADPVNTTSEINSRFIELYNAGEQVADLSGWELRRYTNANSAYTESSVIYLPGFLLAPGATFVIAANGAHFEQVYGFSPNKVGGSSSAADSNGDDNIVLVDEVGQHRDVFGIPGEDGTATNHDFQDGRAVRKPGVVAGSDIFMAEEWEICNAHGEHQTVLGEKRAPDDFDPGEHDHES</sequence>
<dbReference type="RefSeq" id="WP_136335006.1">
    <property type="nucleotide sequence ID" value="NZ_QXMP01000001.1"/>
</dbReference>
<dbReference type="Gene3D" id="2.60.40.1260">
    <property type="entry name" value="Lamin Tail domain"/>
    <property type="match status" value="1"/>
</dbReference>
<dbReference type="InterPro" id="IPR001322">
    <property type="entry name" value="Lamin_tail_dom"/>
</dbReference>
<accession>A0A4S3M5L9</accession>
<evidence type="ECO:0000256" key="1">
    <source>
        <dbReference type="SAM" id="MobiDB-lite"/>
    </source>
</evidence>
<reference evidence="4 5" key="1">
    <citation type="submission" date="2019-04" db="EMBL/GenBank/DDBJ databases">
        <title>Draft genome sequence of Robertkochia marina CC-AMO-30D.</title>
        <authorList>
            <person name="Hameed A."/>
            <person name="Lin S.-Y."/>
            <person name="Shahina M."/>
            <person name="Lai W.-A."/>
            <person name="Young C.-C."/>
        </authorList>
    </citation>
    <scope>NUCLEOTIDE SEQUENCE [LARGE SCALE GENOMIC DNA]</scope>
    <source>
        <strain evidence="4 5">CC-AMO-30D</strain>
    </source>
</reference>